<feature type="domain" description="ABC transmembrane type-1" evidence="9">
    <location>
        <begin position="31"/>
        <end position="293"/>
    </location>
</feature>
<sequence length="607" mass="63696">MISAPPPPTGTPLVSFAGLSAAFAGWRHVYIFVVIMNVTAVTVAAAGSAIGAWAVSTAILGTESTQLWAAAALVGAAVVIRGLCSWLESWLGHDLSFRMMSRVRSWIFAAIVRLAPAGIAHRRTGDLATTTMTDAEALEIFYAHSSIYILSAAISTPLLWVVAATVNLPAALGLLPVLVLGVAVPLSMRRFARRHGEQIRSCIAELGAEVNENLGAVREITGYSMVAERLRRVAVIDERLARVQLANARRAGLENAAAGVIAVLAALVGAAVGANQVNAGDLAPEMLTPLIVLCGASPAAIVQWIAVTRHYGTTGQAAVRIEEVLYALPTVDRTGTADVGSARAARLDLENVSFTWPAKDPGFPARPAVLGACLSVQAGERVALAGRSGAGKSTLGALMARFMDPDTGRVEVDGTDLRLLSETALARAVSLVPQEVYLFTLTIRENLLLAVEDNGTVTEADLWDALETARAADLVRRLPAGLDTLAGGSGAVFSGGERQRLALARSILGGSRVLILDEAVSALDVSSEKEIRESFAAARTEQTTIVIAHRLSTLLSAERVIVLEGGRIVGDGTHTELLVSCPAYYGLVAPQLGALIQHHPPVEDQVL</sequence>
<dbReference type="InterPro" id="IPR003593">
    <property type="entry name" value="AAA+_ATPase"/>
</dbReference>
<keyword evidence="4 10" id="KW-0067">ATP-binding</keyword>
<dbReference type="PROSITE" id="PS50929">
    <property type="entry name" value="ABC_TM1F"/>
    <property type="match status" value="1"/>
</dbReference>
<dbReference type="SUPFAM" id="SSF52540">
    <property type="entry name" value="P-loop containing nucleoside triphosphate hydrolases"/>
    <property type="match status" value="1"/>
</dbReference>
<feature type="transmembrane region" description="Helical" evidence="7">
    <location>
        <begin position="29"/>
        <end position="55"/>
    </location>
</feature>
<dbReference type="SMART" id="SM00382">
    <property type="entry name" value="AAA"/>
    <property type="match status" value="1"/>
</dbReference>
<accession>A0ABW4Q4Z1</accession>
<evidence type="ECO:0000256" key="4">
    <source>
        <dbReference type="ARBA" id="ARBA00022840"/>
    </source>
</evidence>
<proteinExistence type="predicted"/>
<keyword evidence="6 7" id="KW-0472">Membrane</keyword>
<dbReference type="InterPro" id="IPR003439">
    <property type="entry name" value="ABC_transporter-like_ATP-bd"/>
</dbReference>
<keyword evidence="5 7" id="KW-1133">Transmembrane helix</keyword>
<dbReference type="InterPro" id="IPR039421">
    <property type="entry name" value="Type_1_exporter"/>
</dbReference>
<evidence type="ECO:0000256" key="7">
    <source>
        <dbReference type="SAM" id="Phobius"/>
    </source>
</evidence>
<evidence type="ECO:0000259" key="8">
    <source>
        <dbReference type="PROSITE" id="PS50893"/>
    </source>
</evidence>
<dbReference type="InterPro" id="IPR017871">
    <property type="entry name" value="ABC_transporter-like_CS"/>
</dbReference>
<dbReference type="GO" id="GO:0005524">
    <property type="term" value="F:ATP binding"/>
    <property type="evidence" value="ECO:0007669"/>
    <property type="project" value="UniProtKB-KW"/>
</dbReference>
<dbReference type="PANTHER" id="PTHR43394">
    <property type="entry name" value="ATP-DEPENDENT PERMEASE MDL1, MITOCHONDRIAL"/>
    <property type="match status" value="1"/>
</dbReference>
<dbReference type="PROSITE" id="PS50893">
    <property type="entry name" value="ABC_TRANSPORTER_2"/>
    <property type="match status" value="1"/>
</dbReference>
<dbReference type="Gene3D" id="1.20.1560.10">
    <property type="entry name" value="ABC transporter type 1, transmembrane domain"/>
    <property type="match status" value="1"/>
</dbReference>
<dbReference type="InterPro" id="IPR011527">
    <property type="entry name" value="ABC1_TM_dom"/>
</dbReference>
<feature type="transmembrane region" description="Helical" evidence="7">
    <location>
        <begin position="168"/>
        <end position="188"/>
    </location>
</feature>
<comment type="caution">
    <text evidence="10">The sequence shown here is derived from an EMBL/GenBank/DDBJ whole genome shotgun (WGS) entry which is preliminary data.</text>
</comment>
<evidence type="ECO:0000256" key="5">
    <source>
        <dbReference type="ARBA" id="ARBA00022989"/>
    </source>
</evidence>
<evidence type="ECO:0000259" key="9">
    <source>
        <dbReference type="PROSITE" id="PS50929"/>
    </source>
</evidence>
<reference evidence="11" key="1">
    <citation type="journal article" date="2019" name="Int. J. Syst. Evol. Microbiol.">
        <title>The Global Catalogue of Microorganisms (GCM) 10K type strain sequencing project: providing services to taxonomists for standard genome sequencing and annotation.</title>
        <authorList>
            <consortium name="The Broad Institute Genomics Platform"/>
            <consortium name="The Broad Institute Genome Sequencing Center for Infectious Disease"/>
            <person name="Wu L."/>
            <person name="Ma J."/>
        </authorList>
    </citation>
    <scope>NUCLEOTIDE SEQUENCE [LARGE SCALE GENOMIC DNA]</scope>
    <source>
        <strain evidence="11">JCM 11496</strain>
    </source>
</reference>
<dbReference type="Proteomes" id="UP001597307">
    <property type="component" value="Unassembled WGS sequence"/>
</dbReference>
<dbReference type="EMBL" id="JBHUGA010000003">
    <property type="protein sequence ID" value="MFD1845169.1"/>
    <property type="molecule type" value="Genomic_DNA"/>
</dbReference>
<evidence type="ECO:0000256" key="3">
    <source>
        <dbReference type="ARBA" id="ARBA00022741"/>
    </source>
</evidence>
<gene>
    <name evidence="10" type="ORF">ACFSFX_00980</name>
</gene>
<evidence type="ECO:0000256" key="6">
    <source>
        <dbReference type="ARBA" id="ARBA00023136"/>
    </source>
</evidence>
<evidence type="ECO:0000313" key="10">
    <source>
        <dbReference type="EMBL" id="MFD1845169.1"/>
    </source>
</evidence>
<dbReference type="PANTHER" id="PTHR43394:SF1">
    <property type="entry name" value="ATP-BINDING CASSETTE SUB-FAMILY B MEMBER 10, MITOCHONDRIAL"/>
    <property type="match status" value="1"/>
</dbReference>
<dbReference type="RefSeq" id="WP_343877187.1">
    <property type="nucleotide sequence ID" value="NZ_BAAAIJ010000003.1"/>
</dbReference>
<evidence type="ECO:0000256" key="2">
    <source>
        <dbReference type="ARBA" id="ARBA00022692"/>
    </source>
</evidence>
<dbReference type="Gene3D" id="3.40.50.300">
    <property type="entry name" value="P-loop containing nucleotide triphosphate hydrolases"/>
    <property type="match status" value="1"/>
</dbReference>
<name>A0ABW4Q4Z1_9MICC</name>
<keyword evidence="2 7" id="KW-0812">Transmembrane</keyword>
<feature type="domain" description="ABC transporter" evidence="8">
    <location>
        <begin position="347"/>
        <end position="590"/>
    </location>
</feature>
<organism evidence="10 11">
    <name type="scientific">Arthrobacter flavus</name>
    <dbReference type="NCBI Taxonomy" id="95172"/>
    <lineage>
        <taxon>Bacteria</taxon>
        <taxon>Bacillati</taxon>
        <taxon>Actinomycetota</taxon>
        <taxon>Actinomycetes</taxon>
        <taxon>Micrococcales</taxon>
        <taxon>Micrococcaceae</taxon>
        <taxon>Arthrobacter</taxon>
    </lineage>
</organism>
<feature type="transmembrane region" description="Helical" evidence="7">
    <location>
        <begin position="141"/>
        <end position="162"/>
    </location>
</feature>
<keyword evidence="11" id="KW-1185">Reference proteome</keyword>
<dbReference type="Pfam" id="PF00005">
    <property type="entry name" value="ABC_tran"/>
    <property type="match status" value="1"/>
</dbReference>
<dbReference type="SUPFAM" id="SSF90123">
    <property type="entry name" value="ABC transporter transmembrane region"/>
    <property type="match status" value="1"/>
</dbReference>
<feature type="transmembrane region" description="Helical" evidence="7">
    <location>
        <begin position="286"/>
        <end position="307"/>
    </location>
</feature>
<feature type="transmembrane region" description="Helical" evidence="7">
    <location>
        <begin position="256"/>
        <end position="274"/>
    </location>
</feature>
<feature type="transmembrane region" description="Helical" evidence="7">
    <location>
        <begin position="67"/>
        <end position="91"/>
    </location>
</feature>
<evidence type="ECO:0000256" key="1">
    <source>
        <dbReference type="ARBA" id="ARBA00004651"/>
    </source>
</evidence>
<dbReference type="InterPro" id="IPR027417">
    <property type="entry name" value="P-loop_NTPase"/>
</dbReference>
<comment type="subcellular location">
    <subcellularLocation>
        <location evidence="1">Cell membrane</location>
        <topology evidence="1">Multi-pass membrane protein</topology>
    </subcellularLocation>
</comment>
<dbReference type="InterPro" id="IPR036640">
    <property type="entry name" value="ABC1_TM_sf"/>
</dbReference>
<dbReference type="PROSITE" id="PS00211">
    <property type="entry name" value="ABC_TRANSPORTER_1"/>
    <property type="match status" value="1"/>
</dbReference>
<keyword evidence="3" id="KW-0547">Nucleotide-binding</keyword>
<evidence type="ECO:0000313" key="11">
    <source>
        <dbReference type="Proteomes" id="UP001597307"/>
    </source>
</evidence>
<dbReference type="Pfam" id="PF00664">
    <property type="entry name" value="ABC_membrane"/>
    <property type="match status" value="1"/>
</dbReference>
<protein>
    <submittedName>
        <fullName evidence="10">ABC transporter ATP-binding protein</fullName>
    </submittedName>
</protein>